<protein>
    <submittedName>
        <fullName evidence="1">Acetylpolyamine amidohydrolase</fullName>
    </submittedName>
</protein>
<dbReference type="Proteomes" id="UP001497744">
    <property type="component" value="Unassembled WGS sequence"/>
</dbReference>
<organism evidence="1 2">
    <name type="scientific">Babesia caballi</name>
    <dbReference type="NCBI Taxonomy" id="5871"/>
    <lineage>
        <taxon>Eukaryota</taxon>
        <taxon>Sar</taxon>
        <taxon>Alveolata</taxon>
        <taxon>Apicomplexa</taxon>
        <taxon>Aconoidasida</taxon>
        <taxon>Piroplasmida</taxon>
        <taxon>Babesiidae</taxon>
        <taxon>Babesia</taxon>
    </lineage>
</organism>
<reference evidence="1 2" key="1">
    <citation type="submission" date="2021-06" db="EMBL/GenBank/DDBJ databases">
        <title>Genome sequence of Babesia caballi.</title>
        <authorList>
            <person name="Yamagishi J."/>
            <person name="Kidaka T."/>
            <person name="Ochi A."/>
        </authorList>
    </citation>
    <scope>NUCLEOTIDE SEQUENCE [LARGE SCALE GENOMIC DNA]</scope>
    <source>
        <strain evidence="1">USDA-D6B2</strain>
    </source>
</reference>
<evidence type="ECO:0000313" key="1">
    <source>
        <dbReference type="EMBL" id="GIX63985.1"/>
    </source>
</evidence>
<accession>A0AAV4LVU2</accession>
<gene>
    <name evidence="1" type="ORF">BcabD6B2_34200</name>
</gene>
<dbReference type="AntiFam" id="ANF00149">
    <property type="entry name" value="Shadow ORF (opposite cshA)"/>
</dbReference>
<dbReference type="AlphaFoldDB" id="A0AAV4LVU2"/>
<comment type="caution">
    <text evidence="1">The sequence shown here is derived from an EMBL/GenBank/DDBJ whole genome shotgun (WGS) entry which is preliminary data.</text>
</comment>
<proteinExistence type="predicted"/>
<evidence type="ECO:0000313" key="2">
    <source>
        <dbReference type="Proteomes" id="UP001497744"/>
    </source>
</evidence>
<dbReference type="RefSeq" id="XP_067716054.1">
    <property type="nucleotide sequence ID" value="XM_067859953.1"/>
</dbReference>
<dbReference type="EMBL" id="BPLF01000003">
    <property type="protein sequence ID" value="GIX63985.1"/>
    <property type="molecule type" value="Genomic_DNA"/>
</dbReference>
<sequence>MVAMELAGKVVTIVVFEEEGRNPCRKSMISCFESVSVVASRGFGDCFPSVAASVSAESFWPPIPPASPPREPPSDVAHRPNAACLVTHQRLLRDHELATHGCEDLEAEGKVVHGNQRHRKALASSARRPPHPVDEELGGVGEVEVNNAVDHGQVQSAGGQVGHYQNLGFAGSECCHLLRPRRHVHGSIYRRHRDPVRREQRSEELDVMLGGHKDDCPLFVFAQPEQLKQRRYLIFRARVDEPQLQLLVDLHVLVDLGDDRVPQAEIHELRQLRRQRRAHQQRLPFCRQHRKYAVNVG</sequence>
<keyword evidence="2" id="KW-1185">Reference proteome</keyword>
<dbReference type="GeneID" id="94195466"/>
<name>A0AAV4LVU2_BABCB</name>